<organism evidence="2 3">
    <name type="scientific">Elysia crispata</name>
    <name type="common">lettuce slug</name>
    <dbReference type="NCBI Taxonomy" id="231223"/>
    <lineage>
        <taxon>Eukaryota</taxon>
        <taxon>Metazoa</taxon>
        <taxon>Spiralia</taxon>
        <taxon>Lophotrochozoa</taxon>
        <taxon>Mollusca</taxon>
        <taxon>Gastropoda</taxon>
        <taxon>Heterobranchia</taxon>
        <taxon>Euthyneura</taxon>
        <taxon>Panpulmonata</taxon>
        <taxon>Sacoglossa</taxon>
        <taxon>Placobranchoidea</taxon>
        <taxon>Plakobranchidae</taxon>
        <taxon>Elysia</taxon>
    </lineage>
</organism>
<keyword evidence="3" id="KW-1185">Reference proteome</keyword>
<dbReference type="AlphaFoldDB" id="A0AAE0YLJ6"/>
<reference evidence="2" key="1">
    <citation type="journal article" date="2023" name="G3 (Bethesda)">
        <title>A reference genome for the long-term kleptoplast-retaining sea slug Elysia crispata morphotype clarki.</title>
        <authorList>
            <person name="Eastman K.E."/>
            <person name="Pendleton A.L."/>
            <person name="Shaikh M.A."/>
            <person name="Suttiyut T."/>
            <person name="Ogas R."/>
            <person name="Tomko P."/>
            <person name="Gavelis G."/>
            <person name="Widhalm J.R."/>
            <person name="Wisecaver J.H."/>
        </authorList>
    </citation>
    <scope>NUCLEOTIDE SEQUENCE</scope>
    <source>
        <strain evidence="2">ECLA1</strain>
    </source>
</reference>
<proteinExistence type="predicted"/>
<comment type="caution">
    <text evidence="2">The sequence shown here is derived from an EMBL/GenBank/DDBJ whole genome shotgun (WGS) entry which is preliminary data.</text>
</comment>
<protein>
    <submittedName>
        <fullName evidence="2">Uncharacterized protein</fullName>
    </submittedName>
</protein>
<dbReference type="EMBL" id="JAWDGP010006036">
    <property type="protein sequence ID" value="KAK3748243.1"/>
    <property type="molecule type" value="Genomic_DNA"/>
</dbReference>
<sequence>MEFHACLVGFMLAHPSAHDNVGIAHSKGTLPKSEGLCLSARQAELGSQPEQRSPHGPVANEGSEKHWQPAPLIYCRRQKKKHMKGAIIMVALCVVCQLPIKIITWPERGSGPGMALCFARYLALWTRPQELARFDRWNTQ</sequence>
<name>A0AAE0YLJ6_9GAST</name>
<evidence type="ECO:0000313" key="3">
    <source>
        <dbReference type="Proteomes" id="UP001283361"/>
    </source>
</evidence>
<dbReference type="Proteomes" id="UP001283361">
    <property type="component" value="Unassembled WGS sequence"/>
</dbReference>
<accession>A0AAE0YLJ6</accession>
<evidence type="ECO:0000256" key="1">
    <source>
        <dbReference type="SAM" id="MobiDB-lite"/>
    </source>
</evidence>
<evidence type="ECO:0000313" key="2">
    <source>
        <dbReference type="EMBL" id="KAK3748243.1"/>
    </source>
</evidence>
<gene>
    <name evidence="2" type="ORF">RRG08_039496</name>
</gene>
<feature type="region of interest" description="Disordered" evidence="1">
    <location>
        <begin position="44"/>
        <end position="64"/>
    </location>
</feature>